<reference evidence="2" key="1">
    <citation type="submission" date="2018-01" db="EMBL/GenBank/DDBJ databases">
        <authorList>
            <person name="Peeters C."/>
        </authorList>
    </citation>
    <scope>NUCLEOTIDE SEQUENCE [LARGE SCALE GENOMIC DNA]</scope>
</reference>
<dbReference type="EMBL" id="OGTP01000017">
    <property type="protein sequence ID" value="SPB17113.1"/>
    <property type="molecule type" value="Genomic_DNA"/>
</dbReference>
<evidence type="ECO:0000313" key="2">
    <source>
        <dbReference type="Proteomes" id="UP000238169"/>
    </source>
</evidence>
<sequence length="126" mass="14005">MQHLSGGCPEFASGDVCANRNDIDYSQAGRILQSGGRGLFACRLRWRVFFIRRHTSEQGPGNFLIDSLDFRSDNFLSHYHFKIVPNVFFALTSGIDYASANQVDVVADNTGVPRALQKRGDPSVTH</sequence>
<dbReference type="RefSeq" id="WP_181291135.1">
    <property type="nucleotide sequence ID" value="NZ_OGTP01000017.1"/>
</dbReference>
<gene>
    <name evidence="1" type="ORF">NOV72_04317</name>
</gene>
<keyword evidence="2" id="KW-1185">Reference proteome</keyword>
<accession>A0A2U3IA85</accession>
<protein>
    <submittedName>
        <fullName evidence="1">Uncharacterized protein</fullName>
    </submittedName>
</protein>
<dbReference type="Proteomes" id="UP000238169">
    <property type="component" value="Unassembled WGS sequence"/>
</dbReference>
<evidence type="ECO:0000313" key="1">
    <source>
        <dbReference type="EMBL" id="SPB17113.1"/>
    </source>
</evidence>
<proteinExistence type="predicted"/>
<dbReference type="AlphaFoldDB" id="A0A2U3IA85"/>
<name>A0A2U3IA85_9BURK</name>
<organism evidence="1 2">
    <name type="scientific">Caballeronia novacaledonica</name>
    <dbReference type="NCBI Taxonomy" id="1544861"/>
    <lineage>
        <taxon>Bacteria</taxon>
        <taxon>Pseudomonadati</taxon>
        <taxon>Pseudomonadota</taxon>
        <taxon>Betaproteobacteria</taxon>
        <taxon>Burkholderiales</taxon>
        <taxon>Burkholderiaceae</taxon>
        <taxon>Caballeronia</taxon>
    </lineage>
</organism>